<gene>
    <name evidence="2" type="ORF">A3A78_00770</name>
</gene>
<dbReference type="AlphaFoldDB" id="A0A1F4VE99"/>
<feature type="transmembrane region" description="Helical" evidence="1">
    <location>
        <begin position="96"/>
        <end position="121"/>
    </location>
</feature>
<feature type="transmembrane region" description="Helical" evidence="1">
    <location>
        <begin position="44"/>
        <end position="61"/>
    </location>
</feature>
<keyword evidence="1" id="KW-0812">Transmembrane</keyword>
<keyword evidence="1" id="KW-1133">Transmembrane helix</keyword>
<reference evidence="2 3" key="1">
    <citation type="journal article" date="2016" name="Nat. Commun.">
        <title>Thousands of microbial genomes shed light on interconnected biogeochemical processes in an aquifer system.</title>
        <authorList>
            <person name="Anantharaman K."/>
            <person name="Brown C.T."/>
            <person name="Hug L.A."/>
            <person name="Sharon I."/>
            <person name="Castelle C.J."/>
            <person name="Probst A.J."/>
            <person name="Thomas B.C."/>
            <person name="Singh A."/>
            <person name="Wilkins M.J."/>
            <person name="Karaoz U."/>
            <person name="Brodie E.L."/>
            <person name="Williams K.H."/>
            <person name="Hubbard S.S."/>
            <person name="Banfield J.F."/>
        </authorList>
    </citation>
    <scope>NUCLEOTIDE SEQUENCE [LARGE SCALE GENOMIC DNA]</scope>
</reference>
<evidence type="ECO:0000313" key="3">
    <source>
        <dbReference type="Proteomes" id="UP000176504"/>
    </source>
</evidence>
<protein>
    <submittedName>
        <fullName evidence="2">Uncharacterized protein</fullName>
    </submittedName>
</protein>
<comment type="caution">
    <text evidence="2">The sequence shown here is derived from an EMBL/GenBank/DDBJ whole genome shotgun (WGS) entry which is preliminary data.</text>
</comment>
<dbReference type="EMBL" id="MEVI01000002">
    <property type="protein sequence ID" value="OGC55475.1"/>
    <property type="molecule type" value="Genomic_DNA"/>
</dbReference>
<dbReference type="Proteomes" id="UP000176504">
    <property type="component" value="Unassembled WGS sequence"/>
</dbReference>
<feature type="transmembrane region" description="Helical" evidence="1">
    <location>
        <begin position="67"/>
        <end position="84"/>
    </location>
</feature>
<accession>A0A1F4VE99</accession>
<evidence type="ECO:0000256" key="1">
    <source>
        <dbReference type="SAM" id="Phobius"/>
    </source>
</evidence>
<name>A0A1F4VE99_UNCKA</name>
<proteinExistence type="predicted"/>
<sequence length="124" mass="14211">MTMRHLLWPLNLLRNGWFYYFRPKDYERNHPYIKERYKRIGKRVLYCGVGVIFGLGIAALAFTVRGVSANVLLAWALGIFIYALDDNDTSEASEFGVNFSFGVLVIWIVYIAVTTIGRTLLNPT</sequence>
<organism evidence="2 3">
    <name type="scientific">candidate division WWE3 bacterium RIFCSPLOWO2_01_FULL_41_18</name>
    <dbReference type="NCBI Taxonomy" id="1802625"/>
    <lineage>
        <taxon>Bacteria</taxon>
        <taxon>Katanobacteria</taxon>
    </lineage>
</organism>
<keyword evidence="1" id="KW-0472">Membrane</keyword>
<evidence type="ECO:0000313" key="2">
    <source>
        <dbReference type="EMBL" id="OGC55475.1"/>
    </source>
</evidence>